<dbReference type="RefSeq" id="WP_011511432.1">
    <property type="nucleotide sequence ID" value="NC_007964.1"/>
</dbReference>
<dbReference type="PANTHER" id="PTHR24221:SF248">
    <property type="entry name" value="ABC TRANSPORTER TRANSMEMBRANE REGION"/>
    <property type="match status" value="1"/>
</dbReference>
<feature type="transmembrane region" description="Helical" evidence="12">
    <location>
        <begin position="338"/>
        <end position="356"/>
    </location>
</feature>
<accession>Q1QJ25</accession>
<keyword evidence="16" id="KW-1185">Reference proteome</keyword>
<keyword evidence="3" id="KW-0813">Transport</keyword>
<dbReference type="InterPro" id="IPR027417">
    <property type="entry name" value="P-loop_NTPase"/>
</dbReference>
<dbReference type="GO" id="GO:0034040">
    <property type="term" value="F:ATPase-coupled lipid transmembrane transporter activity"/>
    <property type="evidence" value="ECO:0007669"/>
    <property type="project" value="TreeGrafter"/>
</dbReference>
<dbReference type="STRING" id="323097.Nham_3026"/>
<feature type="region of interest" description="Disordered" evidence="11">
    <location>
        <begin position="1"/>
        <end position="44"/>
    </location>
</feature>
<dbReference type="EMBL" id="CP000319">
    <property type="protein sequence ID" value="ABE63772.1"/>
    <property type="molecule type" value="Genomic_DNA"/>
</dbReference>
<dbReference type="AlphaFoldDB" id="Q1QJ25"/>
<dbReference type="eggNOG" id="COG4618">
    <property type="taxonomic scope" value="Bacteria"/>
</dbReference>
<feature type="compositionally biased region" description="Low complexity" evidence="11">
    <location>
        <begin position="23"/>
        <end position="37"/>
    </location>
</feature>
<dbReference type="Gene3D" id="3.40.50.300">
    <property type="entry name" value="P-loop containing nucleotide triphosphate hydrolases"/>
    <property type="match status" value="1"/>
</dbReference>
<reference evidence="15 16" key="1">
    <citation type="submission" date="2006-03" db="EMBL/GenBank/DDBJ databases">
        <title>Complete sequence of chromosome of Nitrobacter hamburgensis X14.</title>
        <authorList>
            <consortium name="US DOE Joint Genome Institute"/>
            <person name="Copeland A."/>
            <person name="Lucas S."/>
            <person name="Lapidus A."/>
            <person name="Barry K."/>
            <person name="Detter J.C."/>
            <person name="Glavina del Rio T."/>
            <person name="Hammon N."/>
            <person name="Israni S."/>
            <person name="Dalin E."/>
            <person name="Tice H."/>
            <person name="Pitluck S."/>
            <person name="Chain P."/>
            <person name="Malfatti S."/>
            <person name="Shin M."/>
            <person name="Vergez L."/>
            <person name="Schmutz J."/>
            <person name="Larimer F."/>
            <person name="Land M."/>
            <person name="Hauser L."/>
            <person name="Kyrpides N."/>
            <person name="Ivanova N."/>
            <person name="Ward B."/>
            <person name="Arp D."/>
            <person name="Klotz M."/>
            <person name="Stein L."/>
            <person name="O'Mullan G."/>
            <person name="Starkenburg S."/>
            <person name="Sayavedra L."/>
            <person name="Poret-Peterson A.T."/>
            <person name="Gentry M.E."/>
            <person name="Bruce D."/>
            <person name="Richardson P."/>
        </authorList>
    </citation>
    <scope>NUCLEOTIDE SEQUENCE [LARGE SCALE GENOMIC DNA]</scope>
    <source>
        <strain evidence="16">DSM 10229 / NCIMB 13809 / X14</strain>
    </source>
</reference>
<gene>
    <name evidence="15" type="ordered locus">Nham_3026</name>
</gene>
<dbReference type="InterPro" id="IPR003593">
    <property type="entry name" value="AAA+_ATPase"/>
</dbReference>
<evidence type="ECO:0000256" key="8">
    <source>
        <dbReference type="ARBA" id="ARBA00022989"/>
    </source>
</evidence>
<keyword evidence="4" id="KW-1003">Cell membrane</keyword>
<dbReference type="Pfam" id="PF00664">
    <property type="entry name" value="ABC_membrane"/>
    <property type="match status" value="1"/>
</dbReference>
<evidence type="ECO:0000256" key="5">
    <source>
        <dbReference type="ARBA" id="ARBA00022692"/>
    </source>
</evidence>
<evidence type="ECO:0000256" key="12">
    <source>
        <dbReference type="SAM" id="Phobius"/>
    </source>
</evidence>
<dbReference type="NCBIfam" id="TIGR01842">
    <property type="entry name" value="type_I_sec_PrtD"/>
    <property type="match status" value="1"/>
</dbReference>
<feature type="domain" description="ABC transmembrane type-1" evidence="14">
    <location>
        <begin position="113"/>
        <end position="391"/>
    </location>
</feature>
<feature type="domain" description="ABC transporter" evidence="13">
    <location>
        <begin position="422"/>
        <end position="658"/>
    </location>
</feature>
<dbReference type="SUPFAM" id="SSF52540">
    <property type="entry name" value="P-loop containing nucleoside triphosphate hydrolases"/>
    <property type="match status" value="1"/>
</dbReference>
<protein>
    <submittedName>
        <fullName evidence="15">Type I secretion system ATPase, PrtD</fullName>
    </submittedName>
</protein>
<evidence type="ECO:0000256" key="9">
    <source>
        <dbReference type="ARBA" id="ARBA00023136"/>
    </source>
</evidence>
<sequence>MAEFRRRVSVPLPNRNRPAQMIGPAAGSSQAVSAAAGPRRTSQSTEFGMKSRALFDAVARGGAFSRFRDSVRGAVERIRPLVFSSRRRRPLAAYTGQKSEVGDFLSSCRQAFWGLAVFSGLSNILMLTGSFFMLEVYDRVLPSRSVSTLIALLLLATILYAFQGALDLVRTRISGRIGRYLEETLGSRVYDAIVRLPLKTRGDGDGLQPLRDIDQVRGFLSSGGPTALFDIPWMPLYLGICFYFHFWIGVVALIGACVLVVFTVLTEIRTKGATKASAGFATSRNALASEGRRNAEVLRAMGMRHRAAERWHQVNMNYMAANEAASDAGSALGGMSKVFRMILQSGVLAVGAFLVIHQEATAGIIIASSILTARALAPVEMAIANWKGFTSARQAGRRLDQLLTLLPKEQEPMELPAPERSLSVDRIHVVPPSAERPVLYDVSFALSSGQGLGIIGPSGSGKSSLARALVGVWPQSHGKIRIDNAALDQWSPEALGQHLGYLPQGVELFDGSIAANIARFDPKATAAAVLGAARAAGVHELILSFPDGYGTRIGEGGTALSAGQRQRIALARAFYGDPFLVVLDEPSSNLDSEGEAALTEAILNVRRRGGIVIVVTHRLKSLDGVDHVLVIADSTVKAFGERDEVLNKVLRNSEPVPMRTVAEGGRK</sequence>
<dbReference type="Proteomes" id="UP000001953">
    <property type="component" value="Chromosome"/>
</dbReference>
<keyword evidence="7" id="KW-0067">ATP-binding</keyword>
<dbReference type="GO" id="GO:0016887">
    <property type="term" value="F:ATP hydrolysis activity"/>
    <property type="evidence" value="ECO:0007669"/>
    <property type="project" value="InterPro"/>
</dbReference>
<dbReference type="KEGG" id="nha:Nham_3026"/>
<organism evidence="15 16">
    <name type="scientific">Nitrobacter hamburgensis (strain DSM 10229 / NCIMB 13809 / X14)</name>
    <dbReference type="NCBI Taxonomy" id="323097"/>
    <lineage>
        <taxon>Bacteria</taxon>
        <taxon>Pseudomonadati</taxon>
        <taxon>Pseudomonadota</taxon>
        <taxon>Alphaproteobacteria</taxon>
        <taxon>Hyphomicrobiales</taxon>
        <taxon>Nitrobacteraceae</taxon>
        <taxon>Nitrobacter</taxon>
    </lineage>
</organism>
<dbReference type="InterPro" id="IPR011527">
    <property type="entry name" value="ABC1_TM_dom"/>
</dbReference>
<evidence type="ECO:0000259" key="13">
    <source>
        <dbReference type="PROSITE" id="PS50893"/>
    </source>
</evidence>
<evidence type="ECO:0000256" key="4">
    <source>
        <dbReference type="ARBA" id="ARBA00022475"/>
    </source>
</evidence>
<keyword evidence="9 12" id="KW-0472">Membrane</keyword>
<dbReference type="GO" id="GO:0005886">
    <property type="term" value="C:plasma membrane"/>
    <property type="evidence" value="ECO:0007669"/>
    <property type="project" value="UniProtKB-SubCell"/>
</dbReference>
<keyword evidence="8 12" id="KW-1133">Transmembrane helix</keyword>
<dbReference type="CDD" id="cd18586">
    <property type="entry name" value="ABC_6TM_PrtD_like"/>
    <property type="match status" value="1"/>
</dbReference>
<dbReference type="GO" id="GO:0030256">
    <property type="term" value="C:type I protein secretion system complex"/>
    <property type="evidence" value="ECO:0007669"/>
    <property type="project" value="InterPro"/>
</dbReference>
<dbReference type="Pfam" id="PF00005">
    <property type="entry name" value="ABC_tran"/>
    <property type="match status" value="1"/>
</dbReference>
<dbReference type="InterPro" id="IPR017871">
    <property type="entry name" value="ABC_transporter-like_CS"/>
</dbReference>
<dbReference type="PANTHER" id="PTHR24221">
    <property type="entry name" value="ATP-BINDING CASSETTE SUB-FAMILY B"/>
    <property type="match status" value="1"/>
</dbReference>
<dbReference type="InterPro" id="IPR036640">
    <property type="entry name" value="ABC1_TM_sf"/>
</dbReference>
<comment type="function">
    <text evidence="10">Involved in beta-(1--&gt;2)glucan export. Transmembrane domains (TMD) form a pore in the inner membrane and the ATP-binding domain (NBD) is responsible for energy generation.</text>
</comment>
<feature type="transmembrane region" description="Helical" evidence="12">
    <location>
        <begin position="242"/>
        <end position="265"/>
    </location>
</feature>
<dbReference type="FunFam" id="3.40.50.300:FF:001444">
    <property type="entry name" value="ABC transporter ATP-binding protein"/>
    <property type="match status" value="1"/>
</dbReference>
<dbReference type="SUPFAM" id="SSF90123">
    <property type="entry name" value="ABC transporter transmembrane region"/>
    <property type="match status" value="1"/>
</dbReference>
<evidence type="ECO:0000256" key="11">
    <source>
        <dbReference type="SAM" id="MobiDB-lite"/>
    </source>
</evidence>
<keyword evidence="6" id="KW-0547">Nucleotide-binding</keyword>
<evidence type="ECO:0000256" key="10">
    <source>
        <dbReference type="ARBA" id="ARBA00024722"/>
    </source>
</evidence>
<dbReference type="HOGENOM" id="CLU_000604_95_6_5"/>
<dbReference type="Gene3D" id="1.20.1560.10">
    <property type="entry name" value="ABC transporter type 1, transmembrane domain"/>
    <property type="match status" value="1"/>
</dbReference>
<dbReference type="GO" id="GO:0005524">
    <property type="term" value="F:ATP binding"/>
    <property type="evidence" value="ECO:0007669"/>
    <property type="project" value="UniProtKB-KW"/>
</dbReference>
<dbReference type="InterPro" id="IPR047957">
    <property type="entry name" value="ABC_AprD-like_6TM"/>
</dbReference>
<comment type="similarity">
    <text evidence="2">Belongs to the ABC transporter superfamily.</text>
</comment>
<evidence type="ECO:0000313" key="15">
    <source>
        <dbReference type="EMBL" id="ABE63772.1"/>
    </source>
</evidence>
<dbReference type="PROSITE" id="PS50929">
    <property type="entry name" value="ABC_TM1F"/>
    <property type="match status" value="1"/>
</dbReference>
<dbReference type="GO" id="GO:0030253">
    <property type="term" value="P:protein secretion by the type I secretion system"/>
    <property type="evidence" value="ECO:0007669"/>
    <property type="project" value="InterPro"/>
</dbReference>
<dbReference type="PROSITE" id="PS50893">
    <property type="entry name" value="ABC_TRANSPORTER_2"/>
    <property type="match status" value="1"/>
</dbReference>
<evidence type="ECO:0000256" key="2">
    <source>
        <dbReference type="ARBA" id="ARBA00005417"/>
    </source>
</evidence>
<evidence type="ECO:0000259" key="14">
    <source>
        <dbReference type="PROSITE" id="PS50929"/>
    </source>
</evidence>
<evidence type="ECO:0000313" key="16">
    <source>
        <dbReference type="Proteomes" id="UP000001953"/>
    </source>
</evidence>
<dbReference type="GO" id="GO:0140359">
    <property type="term" value="F:ABC-type transporter activity"/>
    <property type="evidence" value="ECO:0007669"/>
    <property type="project" value="InterPro"/>
</dbReference>
<evidence type="ECO:0000256" key="1">
    <source>
        <dbReference type="ARBA" id="ARBA00004651"/>
    </source>
</evidence>
<dbReference type="SMART" id="SM00382">
    <property type="entry name" value="AAA"/>
    <property type="match status" value="1"/>
</dbReference>
<feature type="transmembrane region" description="Helical" evidence="12">
    <location>
        <begin position="111"/>
        <end position="134"/>
    </location>
</feature>
<dbReference type="InterPro" id="IPR003439">
    <property type="entry name" value="ABC_transporter-like_ATP-bd"/>
</dbReference>
<feature type="transmembrane region" description="Helical" evidence="12">
    <location>
        <begin position="146"/>
        <end position="166"/>
    </location>
</feature>
<proteinExistence type="inferred from homology"/>
<dbReference type="InterPro" id="IPR039421">
    <property type="entry name" value="Type_1_exporter"/>
</dbReference>
<dbReference type="PROSITE" id="PS00211">
    <property type="entry name" value="ABC_TRANSPORTER_1"/>
    <property type="match status" value="1"/>
</dbReference>
<evidence type="ECO:0000256" key="6">
    <source>
        <dbReference type="ARBA" id="ARBA00022741"/>
    </source>
</evidence>
<name>Q1QJ25_NITHX</name>
<evidence type="ECO:0000256" key="3">
    <source>
        <dbReference type="ARBA" id="ARBA00022448"/>
    </source>
</evidence>
<evidence type="ECO:0000256" key="7">
    <source>
        <dbReference type="ARBA" id="ARBA00022840"/>
    </source>
</evidence>
<comment type="subcellular location">
    <subcellularLocation>
        <location evidence="1">Cell membrane</location>
        <topology evidence="1">Multi-pass membrane protein</topology>
    </subcellularLocation>
</comment>
<keyword evidence="5 12" id="KW-0812">Transmembrane</keyword>
<dbReference type="InterPro" id="IPR010128">
    <property type="entry name" value="ATPase_T1SS_PrtD-like"/>
</dbReference>